<dbReference type="PANTHER" id="PTHR31672">
    <property type="entry name" value="BNACNNG10540D PROTEIN"/>
    <property type="match status" value="1"/>
</dbReference>
<dbReference type="InterPro" id="IPR050796">
    <property type="entry name" value="SCF_F-box_component"/>
</dbReference>
<accession>A0A7J7NXT5</accession>
<dbReference type="EMBL" id="JACGCM010000455">
    <property type="protein sequence ID" value="KAF6171754.1"/>
    <property type="molecule type" value="Genomic_DNA"/>
</dbReference>
<keyword evidence="2" id="KW-1185">Reference proteome</keyword>
<dbReference type="Proteomes" id="UP000541444">
    <property type="component" value="Unassembled WGS sequence"/>
</dbReference>
<gene>
    <name evidence="1" type="ORF">GIB67_007275</name>
</gene>
<comment type="caution">
    <text evidence="1">The sequence shown here is derived from an EMBL/GenBank/DDBJ whole genome shotgun (WGS) entry which is preliminary data.</text>
</comment>
<sequence length="236" mass="26855">MVVIVEFVQSEGKSQTNSHNIMAIQGKTQLRKKKKKANVLPYLHHDVISDIFMRLAETDSLLLGFKYQCKLWSTIISNPVFIDDHLHTSPTGVIAVKYINNASAILFIEFNGLEFKERELATFPSKLRVLSSCNGFVVVALICSGDDLDIYVLNPITKQMIKPPSWPFDMSLMTFSWVMLVFVPSTKEYKLVASLRDVKKPYSDFYIWTVGGDNLWREIDAPQVLIKYAGNDILVE</sequence>
<dbReference type="AlphaFoldDB" id="A0A7J7NXT5"/>
<dbReference type="PANTHER" id="PTHR31672:SF11">
    <property type="entry name" value="F-BOX PROTEIN CPR1-LIKE ISOFORM X2"/>
    <property type="match status" value="1"/>
</dbReference>
<reference evidence="1 2" key="1">
    <citation type="journal article" date="2020" name="IScience">
        <title>Genome Sequencing of the Endangered Kingdonia uniflora (Circaeasteraceae, Ranunculales) Reveals Potential Mechanisms of Evolutionary Specialization.</title>
        <authorList>
            <person name="Sun Y."/>
            <person name="Deng T."/>
            <person name="Zhang A."/>
            <person name="Moore M.J."/>
            <person name="Landis J.B."/>
            <person name="Lin N."/>
            <person name="Zhang H."/>
            <person name="Zhang X."/>
            <person name="Huang J."/>
            <person name="Zhang X."/>
            <person name="Sun H."/>
            <person name="Wang H."/>
        </authorList>
    </citation>
    <scope>NUCLEOTIDE SEQUENCE [LARGE SCALE GENOMIC DNA]</scope>
    <source>
        <strain evidence="1">TB1705</strain>
        <tissue evidence="1">Leaf</tissue>
    </source>
</reference>
<evidence type="ECO:0000313" key="1">
    <source>
        <dbReference type="EMBL" id="KAF6171754.1"/>
    </source>
</evidence>
<evidence type="ECO:0000313" key="2">
    <source>
        <dbReference type="Proteomes" id="UP000541444"/>
    </source>
</evidence>
<dbReference type="OrthoDB" id="1918594at2759"/>
<proteinExistence type="predicted"/>
<evidence type="ECO:0008006" key="3">
    <source>
        <dbReference type="Google" id="ProtNLM"/>
    </source>
</evidence>
<name>A0A7J7NXT5_9MAGN</name>
<organism evidence="1 2">
    <name type="scientific">Kingdonia uniflora</name>
    <dbReference type="NCBI Taxonomy" id="39325"/>
    <lineage>
        <taxon>Eukaryota</taxon>
        <taxon>Viridiplantae</taxon>
        <taxon>Streptophyta</taxon>
        <taxon>Embryophyta</taxon>
        <taxon>Tracheophyta</taxon>
        <taxon>Spermatophyta</taxon>
        <taxon>Magnoliopsida</taxon>
        <taxon>Ranunculales</taxon>
        <taxon>Circaeasteraceae</taxon>
        <taxon>Kingdonia</taxon>
    </lineage>
</organism>
<protein>
    <recommendedName>
        <fullName evidence="3">F-box protein</fullName>
    </recommendedName>
</protein>